<dbReference type="OrthoDB" id="6170188at2759"/>
<dbReference type="Proteomes" id="UP000507470">
    <property type="component" value="Unassembled WGS sequence"/>
</dbReference>
<name>A0A6J8E243_MYTCO</name>
<evidence type="ECO:0000313" key="2">
    <source>
        <dbReference type="EMBL" id="CAC5414447.1"/>
    </source>
</evidence>
<protein>
    <submittedName>
        <fullName evidence="2">Uncharacterized protein</fullName>
    </submittedName>
</protein>
<feature type="compositionally biased region" description="Basic and acidic residues" evidence="1">
    <location>
        <begin position="224"/>
        <end position="239"/>
    </location>
</feature>
<dbReference type="EMBL" id="CACVKT020008348">
    <property type="protein sequence ID" value="CAC5414447.1"/>
    <property type="molecule type" value="Genomic_DNA"/>
</dbReference>
<dbReference type="AlphaFoldDB" id="A0A6J8E243"/>
<feature type="compositionally biased region" description="Basic residues" evidence="1">
    <location>
        <begin position="262"/>
        <end position="282"/>
    </location>
</feature>
<evidence type="ECO:0000313" key="3">
    <source>
        <dbReference type="Proteomes" id="UP000507470"/>
    </source>
</evidence>
<reference evidence="2 3" key="1">
    <citation type="submission" date="2020-06" db="EMBL/GenBank/DDBJ databases">
        <authorList>
            <person name="Li R."/>
            <person name="Bekaert M."/>
        </authorList>
    </citation>
    <scope>NUCLEOTIDE SEQUENCE [LARGE SCALE GENOMIC DNA]</scope>
    <source>
        <strain evidence="3">wild</strain>
    </source>
</reference>
<feature type="region of interest" description="Disordered" evidence="1">
    <location>
        <begin position="216"/>
        <end position="282"/>
    </location>
</feature>
<gene>
    <name evidence="2" type="ORF">MCOR_47250</name>
</gene>
<proteinExistence type="predicted"/>
<organism evidence="2 3">
    <name type="scientific">Mytilus coruscus</name>
    <name type="common">Sea mussel</name>
    <dbReference type="NCBI Taxonomy" id="42192"/>
    <lineage>
        <taxon>Eukaryota</taxon>
        <taxon>Metazoa</taxon>
        <taxon>Spiralia</taxon>
        <taxon>Lophotrochozoa</taxon>
        <taxon>Mollusca</taxon>
        <taxon>Bivalvia</taxon>
        <taxon>Autobranchia</taxon>
        <taxon>Pteriomorphia</taxon>
        <taxon>Mytilida</taxon>
        <taxon>Mytiloidea</taxon>
        <taxon>Mytilidae</taxon>
        <taxon>Mytilinae</taxon>
        <taxon>Mytilus</taxon>
    </lineage>
</organism>
<feature type="compositionally biased region" description="Polar residues" evidence="1">
    <location>
        <begin position="240"/>
        <end position="251"/>
    </location>
</feature>
<keyword evidence="3" id="KW-1185">Reference proteome</keyword>
<accession>A0A6J8E243</accession>
<evidence type="ECO:0000256" key="1">
    <source>
        <dbReference type="SAM" id="MobiDB-lite"/>
    </source>
</evidence>
<sequence length="282" mass="32533">MASTKHKYTDIGLTCKLTRRKRANARKPVTSFQSDAEEILLENDEKRTTVFKRISKNDNTKKAPYNPYIEQSEASDYSRRVIMCPFNCVCCINYQFGKSCACYAQRESVAVQTSELDFLRMKSETIEYFTRGSLAHSVMQKYIINTIEQYDLKSKKDLLFGRAVIDVVNSFPDLDSSSDTKNQVSNRMAKAIRWKKFSLKRKQKTASNSIIIEEEESQTKRKQRSTDKTIIKKELESQGKRTSTQSVSNGSLPKRCVISSSSKKKIKAKHSKVKRPRRRFTK</sequence>